<reference evidence="3 4" key="1">
    <citation type="submission" date="2019-04" db="EMBL/GenBank/DDBJ databases">
        <title>Niastella caeni sp. nov., isolated from activated sludge.</title>
        <authorList>
            <person name="Sheng M."/>
        </authorList>
    </citation>
    <scope>NUCLEOTIDE SEQUENCE [LARGE SCALE GENOMIC DNA]</scope>
    <source>
        <strain evidence="3 4">HX-2-15</strain>
    </source>
</reference>
<accession>A0A4V4H1T8</accession>
<evidence type="ECO:0000256" key="1">
    <source>
        <dbReference type="ARBA" id="ARBA00022676"/>
    </source>
</evidence>
<dbReference type="RefSeq" id="WP_136576214.1">
    <property type="nucleotide sequence ID" value="NZ_STFF01000001.1"/>
</dbReference>
<dbReference type="Gene3D" id="3.40.50.2000">
    <property type="entry name" value="Glycogen Phosphorylase B"/>
    <property type="match status" value="2"/>
</dbReference>
<evidence type="ECO:0000313" key="3">
    <source>
        <dbReference type="EMBL" id="THU41726.1"/>
    </source>
</evidence>
<dbReference type="SUPFAM" id="SSF53756">
    <property type="entry name" value="UDP-Glycosyltransferase/glycogen phosphorylase"/>
    <property type="match status" value="1"/>
</dbReference>
<dbReference type="InterPro" id="IPR002201">
    <property type="entry name" value="Glyco_trans_9"/>
</dbReference>
<keyword evidence="4" id="KW-1185">Reference proteome</keyword>
<dbReference type="Proteomes" id="UP000306918">
    <property type="component" value="Unassembled WGS sequence"/>
</dbReference>
<gene>
    <name evidence="3" type="ORF">FAM09_06400</name>
</gene>
<dbReference type="GO" id="GO:0008713">
    <property type="term" value="F:ADP-heptose-lipopolysaccharide heptosyltransferase activity"/>
    <property type="evidence" value="ECO:0007669"/>
    <property type="project" value="TreeGrafter"/>
</dbReference>
<keyword evidence="2 3" id="KW-0808">Transferase</keyword>
<proteinExistence type="predicted"/>
<dbReference type="GO" id="GO:0009244">
    <property type="term" value="P:lipopolysaccharide core region biosynthetic process"/>
    <property type="evidence" value="ECO:0007669"/>
    <property type="project" value="TreeGrafter"/>
</dbReference>
<name>A0A4V4H1T8_9BACT</name>
<dbReference type="OrthoDB" id="9797795at2"/>
<protein>
    <submittedName>
        <fullName evidence="3">Glycosyltransferase family 9 protein</fullName>
    </submittedName>
</protein>
<comment type="caution">
    <text evidence="3">The sequence shown here is derived from an EMBL/GenBank/DDBJ whole genome shotgun (WGS) entry which is preliminary data.</text>
</comment>
<sequence>MKSIPRNIIISRTDSIGDVILTLPVAAVLKKHFPTMTIGFMGKSYTRPVIEACKYVDEFIDVDTFFSKKVLVSGEAPECILHVFPTSRIAKRARKMGIPLRIGTTNRLYHWFTCNKLVKLSRKKSDLHEAQLNLALLRPFGINETYSLQQISTYFGLEKLQPLPSQFAGQIQKEKYNLILHPKSQGSGREWPLENFFQLIQMLDPNKFNIFISGTAKEKERMQWLFDKAGNLVTDITGKMSLNEFIAFIKQCDGLVASGTGPLHIAAALGKDALGIFPPIRPIHPGRWAPLGKNAQVFVLDKQCVECKGNKVPCSCIINVPVALLKETLDKKYLDKMSNK</sequence>
<dbReference type="Pfam" id="PF01075">
    <property type="entry name" value="Glyco_transf_9"/>
    <property type="match status" value="1"/>
</dbReference>
<dbReference type="EMBL" id="STFF01000001">
    <property type="protein sequence ID" value="THU41726.1"/>
    <property type="molecule type" value="Genomic_DNA"/>
</dbReference>
<dbReference type="PANTHER" id="PTHR30160:SF15">
    <property type="entry name" value="GLYCOSYLTRANSFERASE HI_0523-RELATED"/>
    <property type="match status" value="1"/>
</dbReference>
<dbReference type="GO" id="GO:0005829">
    <property type="term" value="C:cytosol"/>
    <property type="evidence" value="ECO:0007669"/>
    <property type="project" value="TreeGrafter"/>
</dbReference>
<dbReference type="CDD" id="cd03789">
    <property type="entry name" value="GT9_LPS_heptosyltransferase"/>
    <property type="match status" value="1"/>
</dbReference>
<keyword evidence="1" id="KW-0328">Glycosyltransferase</keyword>
<dbReference type="PANTHER" id="PTHR30160">
    <property type="entry name" value="TETRAACYLDISACCHARIDE 4'-KINASE-RELATED"/>
    <property type="match status" value="1"/>
</dbReference>
<dbReference type="InterPro" id="IPR051199">
    <property type="entry name" value="LPS_LOS_Heptosyltrfase"/>
</dbReference>
<evidence type="ECO:0000256" key="2">
    <source>
        <dbReference type="ARBA" id="ARBA00022679"/>
    </source>
</evidence>
<evidence type="ECO:0000313" key="4">
    <source>
        <dbReference type="Proteomes" id="UP000306918"/>
    </source>
</evidence>
<organism evidence="3 4">
    <name type="scientific">Niastella caeni</name>
    <dbReference type="NCBI Taxonomy" id="2569763"/>
    <lineage>
        <taxon>Bacteria</taxon>
        <taxon>Pseudomonadati</taxon>
        <taxon>Bacteroidota</taxon>
        <taxon>Chitinophagia</taxon>
        <taxon>Chitinophagales</taxon>
        <taxon>Chitinophagaceae</taxon>
        <taxon>Niastella</taxon>
    </lineage>
</organism>
<dbReference type="AlphaFoldDB" id="A0A4V4H1T8"/>